<dbReference type="InParanoid" id="A0A316VSX6"/>
<feature type="region of interest" description="Disordered" evidence="1">
    <location>
        <begin position="23"/>
        <end position="52"/>
    </location>
</feature>
<keyword evidence="4" id="KW-1185">Reference proteome</keyword>
<dbReference type="Gene3D" id="3.40.50.1820">
    <property type="entry name" value="alpha/beta hydrolase"/>
    <property type="match status" value="1"/>
</dbReference>
<accession>A0A316VSX6</accession>
<feature type="domain" description="AB hydrolase-1" evidence="2">
    <location>
        <begin position="159"/>
        <end position="473"/>
    </location>
</feature>
<proteinExistence type="predicted"/>
<dbReference type="GeneID" id="37036755"/>
<dbReference type="OrthoDB" id="94039at2759"/>
<dbReference type="InterPro" id="IPR029058">
    <property type="entry name" value="AB_hydrolase_fold"/>
</dbReference>
<dbReference type="InterPro" id="IPR000073">
    <property type="entry name" value="AB_hydrolase_1"/>
</dbReference>
<dbReference type="RefSeq" id="XP_025366471.1">
    <property type="nucleotide sequence ID" value="XM_025514885.1"/>
</dbReference>
<dbReference type="PANTHER" id="PTHR43798:SF33">
    <property type="entry name" value="HYDROLASE, PUTATIVE (AFU_ORTHOLOGUE AFUA_2G14860)-RELATED"/>
    <property type="match status" value="1"/>
</dbReference>
<dbReference type="GO" id="GO:0016020">
    <property type="term" value="C:membrane"/>
    <property type="evidence" value="ECO:0007669"/>
    <property type="project" value="TreeGrafter"/>
</dbReference>
<feature type="region of interest" description="Disordered" evidence="1">
    <location>
        <begin position="81"/>
        <end position="107"/>
    </location>
</feature>
<dbReference type="Proteomes" id="UP000245783">
    <property type="component" value="Unassembled WGS sequence"/>
</dbReference>
<evidence type="ECO:0000313" key="4">
    <source>
        <dbReference type="Proteomes" id="UP000245783"/>
    </source>
</evidence>
<dbReference type="EMBL" id="KZ819477">
    <property type="protein sequence ID" value="PWN39311.1"/>
    <property type="molecule type" value="Genomic_DNA"/>
</dbReference>
<feature type="compositionally biased region" description="Low complexity" evidence="1">
    <location>
        <begin position="24"/>
        <end position="40"/>
    </location>
</feature>
<dbReference type="STRING" id="1522189.A0A316VSX6"/>
<evidence type="ECO:0000313" key="3">
    <source>
        <dbReference type="EMBL" id="PWN39311.1"/>
    </source>
</evidence>
<evidence type="ECO:0000256" key="1">
    <source>
        <dbReference type="SAM" id="MobiDB-lite"/>
    </source>
</evidence>
<name>A0A316VSX6_9BASI</name>
<keyword evidence="3" id="KW-0378">Hydrolase</keyword>
<gene>
    <name evidence="3" type="ORF">IE81DRAFT_326674</name>
</gene>
<protein>
    <submittedName>
        <fullName evidence="3">Alpha/beta-hydrolase</fullName>
    </submittedName>
</protein>
<evidence type="ECO:0000259" key="2">
    <source>
        <dbReference type="Pfam" id="PF12697"/>
    </source>
</evidence>
<dbReference type="PANTHER" id="PTHR43798">
    <property type="entry name" value="MONOACYLGLYCEROL LIPASE"/>
    <property type="match status" value="1"/>
</dbReference>
<dbReference type="AlphaFoldDB" id="A0A316VSX6"/>
<reference evidence="3 4" key="1">
    <citation type="journal article" date="2018" name="Mol. Biol. Evol.">
        <title>Broad Genomic Sampling Reveals a Smut Pathogenic Ancestry of the Fungal Clade Ustilaginomycotina.</title>
        <authorList>
            <person name="Kijpornyongpan T."/>
            <person name="Mondo S.J."/>
            <person name="Barry K."/>
            <person name="Sandor L."/>
            <person name="Lee J."/>
            <person name="Lipzen A."/>
            <person name="Pangilinan J."/>
            <person name="LaButti K."/>
            <person name="Hainaut M."/>
            <person name="Henrissat B."/>
            <person name="Grigoriev I.V."/>
            <person name="Spatafora J.W."/>
            <person name="Aime M.C."/>
        </authorList>
    </citation>
    <scope>NUCLEOTIDE SEQUENCE [LARGE SCALE GENOMIC DNA]</scope>
    <source>
        <strain evidence="3 4">MCA 4658</strain>
    </source>
</reference>
<organism evidence="3 4">
    <name type="scientific">Ceraceosorus guamensis</name>
    <dbReference type="NCBI Taxonomy" id="1522189"/>
    <lineage>
        <taxon>Eukaryota</taxon>
        <taxon>Fungi</taxon>
        <taxon>Dikarya</taxon>
        <taxon>Basidiomycota</taxon>
        <taxon>Ustilaginomycotina</taxon>
        <taxon>Exobasidiomycetes</taxon>
        <taxon>Ceraceosorales</taxon>
        <taxon>Ceraceosoraceae</taxon>
        <taxon>Ceraceosorus</taxon>
    </lineage>
</organism>
<dbReference type="InterPro" id="IPR050266">
    <property type="entry name" value="AB_hydrolase_sf"/>
</dbReference>
<sequence length="491" mass="53420">MAFFPTQELAFEPLLQPIELGPHAAAASTSTPTSSARLSAYPTPSPPRSLPTGLITNHYFLGSTSRRSRLGDGSLPLSLSQLQSSWPPAEPARLRDAPPTPDEVERRPSRYTAFTAAKASDTVPDASVCPPLIAVSRFVPNRTAIGSSSNRASTQRITLLLTHGAGFHKELFEPMIEHVVELLRAGGNHSIELEEAWCIDMPGHGDSRAVNGSGPWLIDGKDYMRDVLTFVALYLPSLRSEANEHMPTLLKPDVDAIKLLSNAHNGPRDAPLALSTRPNLVGIGHSIGGETMVGLAMHAPRLFSSIAVIEPIILDAATQAFGTRLPLARFALKKEWRWDNVEEAQKHFLAHPVYGQYRFDVREKFLAHGVTASSFSATRRAEKAVMLKASPYTEAIAYLDHQTVVSLAPRGAFFPPIPSLWITGSRPLMYSAKEAPPLETVHRLAQRFRGMQVEVLQGGHNLPYDDPASVAKAICRFITAFTGTASSASHL</sequence>
<dbReference type="SUPFAM" id="SSF53474">
    <property type="entry name" value="alpha/beta-Hydrolases"/>
    <property type="match status" value="1"/>
</dbReference>
<dbReference type="GO" id="GO:0016787">
    <property type="term" value="F:hydrolase activity"/>
    <property type="evidence" value="ECO:0007669"/>
    <property type="project" value="UniProtKB-KW"/>
</dbReference>
<dbReference type="Pfam" id="PF12697">
    <property type="entry name" value="Abhydrolase_6"/>
    <property type="match status" value="1"/>
</dbReference>